<protein>
    <submittedName>
        <fullName evidence="2">Dihydrolipoyl dehydrogenase</fullName>
        <ecNumber evidence="2">1.8.1.4</ecNumber>
    </submittedName>
</protein>
<reference evidence="3" key="1">
    <citation type="journal article" date="2016" name="Genome Announc.">
        <title>Draft Genome Sequences of Methanobrevibacter curvatus DSM11111, Methanobrevibacter cuticularis DSM11139, Methanobrevibacter filiformis DSM11501, and Methanobrevibacter oralis DSM7256.</title>
        <authorList>
            <person name="Poehlein A."/>
            <person name="Seedorf H."/>
        </authorList>
    </citation>
    <scope>NUCLEOTIDE SEQUENCE [LARGE SCALE GENOMIC DNA]</scope>
    <source>
        <strain evidence="3">DSM 7256 / JCM 30027 / ZR</strain>
    </source>
</reference>
<dbReference type="PRINTS" id="PR00368">
    <property type="entry name" value="FADPNR"/>
</dbReference>
<evidence type="ECO:0000259" key="1">
    <source>
        <dbReference type="Pfam" id="PF07992"/>
    </source>
</evidence>
<comment type="caution">
    <text evidence="2">The sequence shown here is derived from an EMBL/GenBank/DDBJ whole genome shotgun (WGS) entry which is preliminary data.</text>
</comment>
<dbReference type="EMBL" id="LWMU01000092">
    <property type="protein sequence ID" value="KZX11287.1"/>
    <property type="molecule type" value="Genomic_DNA"/>
</dbReference>
<accession>A0A166C523</accession>
<evidence type="ECO:0000313" key="3">
    <source>
        <dbReference type="Proteomes" id="UP000077428"/>
    </source>
</evidence>
<dbReference type="GO" id="GO:0006103">
    <property type="term" value="P:2-oxoglutarate metabolic process"/>
    <property type="evidence" value="ECO:0007669"/>
    <property type="project" value="TreeGrafter"/>
</dbReference>
<organism evidence="2 3">
    <name type="scientific">Methanobrevibacter oralis</name>
    <dbReference type="NCBI Taxonomy" id="66851"/>
    <lineage>
        <taxon>Archaea</taxon>
        <taxon>Methanobacteriati</taxon>
        <taxon>Methanobacteriota</taxon>
        <taxon>Methanomada group</taxon>
        <taxon>Methanobacteria</taxon>
        <taxon>Methanobacteriales</taxon>
        <taxon>Methanobacteriaceae</taxon>
        <taxon>Methanobrevibacter</taxon>
    </lineage>
</organism>
<dbReference type="OrthoDB" id="27922at2157"/>
<dbReference type="Proteomes" id="UP000077428">
    <property type="component" value="Unassembled WGS sequence"/>
</dbReference>
<dbReference type="STRING" id="66851.MBORA_15310"/>
<dbReference type="Gene3D" id="3.50.50.60">
    <property type="entry name" value="FAD/NAD(P)-binding domain"/>
    <property type="match status" value="1"/>
</dbReference>
<name>A0A166C523_METOA</name>
<dbReference type="GO" id="GO:0004148">
    <property type="term" value="F:dihydrolipoyl dehydrogenase (NADH) activity"/>
    <property type="evidence" value="ECO:0007669"/>
    <property type="project" value="UniProtKB-EC"/>
</dbReference>
<dbReference type="AlphaFoldDB" id="A0A166C523"/>
<evidence type="ECO:0000313" key="2">
    <source>
        <dbReference type="EMBL" id="KZX11287.1"/>
    </source>
</evidence>
<dbReference type="PATRIC" id="fig|66851.6.peg.1673"/>
<dbReference type="InterPro" id="IPR023753">
    <property type="entry name" value="FAD/NAD-binding_dom"/>
</dbReference>
<dbReference type="PANTHER" id="PTHR22912">
    <property type="entry name" value="DISULFIDE OXIDOREDUCTASE"/>
    <property type="match status" value="1"/>
</dbReference>
<dbReference type="PANTHER" id="PTHR22912:SF151">
    <property type="entry name" value="DIHYDROLIPOYL DEHYDROGENASE, MITOCHONDRIAL"/>
    <property type="match status" value="1"/>
</dbReference>
<dbReference type="InterPro" id="IPR036188">
    <property type="entry name" value="FAD/NAD-bd_sf"/>
</dbReference>
<proteinExistence type="predicted"/>
<feature type="domain" description="FAD/NAD(P)-binding" evidence="1">
    <location>
        <begin position="2"/>
        <end position="301"/>
    </location>
</feature>
<keyword evidence="3" id="KW-1185">Reference proteome</keyword>
<dbReference type="GO" id="GO:0050660">
    <property type="term" value="F:flavin adenine dinucleotide binding"/>
    <property type="evidence" value="ECO:0007669"/>
    <property type="project" value="TreeGrafter"/>
</dbReference>
<dbReference type="EC" id="1.8.1.4" evidence="2"/>
<keyword evidence="2" id="KW-0560">Oxidoreductase</keyword>
<dbReference type="SUPFAM" id="SSF51905">
    <property type="entry name" value="FAD/NAD(P)-binding domain"/>
    <property type="match status" value="2"/>
</dbReference>
<dbReference type="InterPro" id="IPR050151">
    <property type="entry name" value="Class-I_Pyr_Nuc-Dis_Oxidored"/>
</dbReference>
<dbReference type="Pfam" id="PF07992">
    <property type="entry name" value="Pyr_redox_2"/>
    <property type="match status" value="1"/>
</dbReference>
<gene>
    <name evidence="2" type="ORF">MBORA_15310</name>
</gene>
<dbReference type="RefSeq" id="WP_042693545.1">
    <property type="nucleotide sequence ID" value="NZ_CABMAB010000022.1"/>
</dbReference>
<dbReference type="PRINTS" id="PR00411">
    <property type="entry name" value="PNDRDTASEI"/>
</dbReference>
<sequence length="433" mass="48289">MKNIVIGSGPAGRLASLQLGKLGEDVKLIEKNHIAGTCLNEGCMVICALTDVTKFIETNNRFNSYGFIKSQLDISYDKIVEKIIETQKILRKINQEENENVGNDIIYGEAKLEGNEVKVNGESLEYEKLLIATGARPFIPNIKGSKYVLTNKDILKLDKIPEKLNIYGGGILAAEVANIYSSLGSEVNIITRSKFLKEIENETKEYILKHIMPDITLYENTTIIEAFKNKVLIDSDKEIEGIPFFATGRRPNSEIVDGFVELNPNKSIKVNEMMQTSVENVYAAGDVTGNYQLTPVARMEGIVAARNMADYPNKISYNCIPQSISLNMDVSFVENEKNNCSDNEKASIAIPGIAGSGAFWKILTGDTGHTKIEFDKKKNKINKINSISPSSASDIAYISYLMRKDYDLDDYSDFLEVHPSTDANYKIIKNMWL</sequence>